<evidence type="ECO:0000256" key="9">
    <source>
        <dbReference type="ARBA" id="ARBA00049401"/>
    </source>
</evidence>
<keyword evidence="6" id="KW-0560">Oxidoreductase</keyword>
<dbReference type="EMBL" id="JAEIOS010000009">
    <property type="protein sequence ID" value="MBI8988495.1"/>
    <property type="molecule type" value="Genomic_DNA"/>
</dbReference>
<evidence type="ECO:0000256" key="4">
    <source>
        <dbReference type="ARBA" id="ARBA00022630"/>
    </source>
</evidence>
<comment type="catalytic activity">
    <reaction evidence="9">
        <text>3 propionate 3-nitronate + 3 O2 + H2O = 3 3-oxopropanoate + 2 nitrate + nitrite + H2O2 + 3 H(+)</text>
        <dbReference type="Rhea" id="RHEA:57332"/>
        <dbReference type="ChEBI" id="CHEBI:15377"/>
        <dbReference type="ChEBI" id="CHEBI:15378"/>
        <dbReference type="ChEBI" id="CHEBI:15379"/>
        <dbReference type="ChEBI" id="CHEBI:16240"/>
        <dbReference type="ChEBI" id="CHEBI:16301"/>
        <dbReference type="ChEBI" id="CHEBI:17632"/>
        <dbReference type="ChEBI" id="CHEBI:33190"/>
        <dbReference type="ChEBI" id="CHEBI:136067"/>
    </reaction>
</comment>
<organism evidence="10 11">
    <name type="scientific">Corynebacterium meridianum</name>
    <dbReference type="NCBI Taxonomy" id="2765363"/>
    <lineage>
        <taxon>Bacteria</taxon>
        <taxon>Bacillati</taxon>
        <taxon>Actinomycetota</taxon>
        <taxon>Actinomycetes</taxon>
        <taxon>Mycobacteriales</taxon>
        <taxon>Corynebacteriaceae</taxon>
        <taxon>Corynebacterium</taxon>
    </lineage>
</organism>
<evidence type="ECO:0000256" key="1">
    <source>
        <dbReference type="ARBA" id="ARBA00001917"/>
    </source>
</evidence>
<dbReference type="PANTHER" id="PTHR42747:SF3">
    <property type="entry name" value="NITRONATE MONOOXYGENASE-RELATED"/>
    <property type="match status" value="1"/>
</dbReference>
<keyword evidence="7 10" id="KW-0503">Monooxygenase</keyword>
<dbReference type="Pfam" id="PF03060">
    <property type="entry name" value="NMO"/>
    <property type="match status" value="1"/>
</dbReference>
<evidence type="ECO:0000313" key="11">
    <source>
        <dbReference type="Proteomes" id="UP000645966"/>
    </source>
</evidence>
<evidence type="ECO:0000256" key="2">
    <source>
        <dbReference type="ARBA" id="ARBA00009881"/>
    </source>
</evidence>
<keyword evidence="5" id="KW-0288">FMN</keyword>
<evidence type="ECO:0000256" key="5">
    <source>
        <dbReference type="ARBA" id="ARBA00022643"/>
    </source>
</evidence>
<comment type="caution">
    <text evidence="10">The sequence shown here is derived from an EMBL/GenBank/DDBJ whole genome shotgun (WGS) entry which is preliminary data.</text>
</comment>
<dbReference type="Gene3D" id="3.20.20.70">
    <property type="entry name" value="Aldolase class I"/>
    <property type="match status" value="1"/>
</dbReference>
<dbReference type="AlphaFoldDB" id="A0A934HZH7"/>
<dbReference type="Proteomes" id="UP000645966">
    <property type="component" value="Unassembled WGS sequence"/>
</dbReference>
<dbReference type="CDD" id="cd04730">
    <property type="entry name" value="NPD_like"/>
    <property type="match status" value="1"/>
</dbReference>
<comment type="similarity">
    <text evidence="2">Belongs to the nitronate monooxygenase family. NMO class I subfamily.</text>
</comment>
<gene>
    <name evidence="10" type="ORF">JDV75_01770</name>
</gene>
<evidence type="ECO:0000256" key="7">
    <source>
        <dbReference type="ARBA" id="ARBA00023033"/>
    </source>
</evidence>
<protein>
    <recommendedName>
        <fullName evidence="8">Propionate 3-nitronate monooxygenase</fullName>
    </recommendedName>
</protein>
<evidence type="ECO:0000256" key="6">
    <source>
        <dbReference type="ARBA" id="ARBA00023002"/>
    </source>
</evidence>
<keyword evidence="3" id="KW-0216">Detoxification</keyword>
<dbReference type="SUPFAM" id="SSF51412">
    <property type="entry name" value="Inosine monophosphate dehydrogenase (IMPDH)"/>
    <property type="match status" value="1"/>
</dbReference>
<keyword evidence="4" id="KW-0285">Flavoprotein</keyword>
<name>A0A934HZH7_9CORY</name>
<comment type="cofactor">
    <cofactor evidence="1">
        <name>FMN</name>
        <dbReference type="ChEBI" id="CHEBI:58210"/>
    </cofactor>
</comment>
<evidence type="ECO:0000313" key="10">
    <source>
        <dbReference type="EMBL" id="MBI8988495.1"/>
    </source>
</evidence>
<sequence>MSIVHDLSCPVIAAPMAGGPSTPALVDAADAAGSLGFLAGGYLGAEELVAQMAETRAARFGVNLFYPQADPDAADLAAVVDYARGLEHRMRQLGLDPGRVPDWLRDADPTDRFAAKLDAVCGAGKERRPAAVSCTFGLFTAAEVDRLHASGIEAWATVADARAACEAVDRGIDTLIVQGPGAGGHRATCTVAEEPGTQPLADLVAEVHRSTGGAVPIVAAGGLSDAVSVAEALALPGVVAVACGTALLLSDEAGTAPVHRAALAGAPRTVVTRAYSGRPARGVATPFTEGVGADVPAVYPAVNAVMRPLRAAAGHTGDTEMFAAWAGTGVDHVTGGSAVSILRRLSGA</sequence>
<dbReference type="InterPro" id="IPR004136">
    <property type="entry name" value="NMO"/>
</dbReference>
<proteinExistence type="inferred from homology"/>
<reference evidence="10" key="1">
    <citation type="submission" date="2020-12" db="EMBL/GenBank/DDBJ databases">
        <title>Genome public.</title>
        <authorList>
            <person name="Sun Q."/>
        </authorList>
    </citation>
    <scope>NUCLEOTIDE SEQUENCE</scope>
    <source>
        <strain evidence="10">CCM 8863</strain>
    </source>
</reference>
<dbReference type="PANTHER" id="PTHR42747">
    <property type="entry name" value="NITRONATE MONOOXYGENASE-RELATED"/>
    <property type="match status" value="1"/>
</dbReference>
<evidence type="ECO:0000256" key="8">
    <source>
        <dbReference type="ARBA" id="ARBA00031155"/>
    </source>
</evidence>
<dbReference type="InterPro" id="IPR013785">
    <property type="entry name" value="Aldolase_TIM"/>
</dbReference>
<dbReference type="GO" id="GO:0018580">
    <property type="term" value="F:nitronate monooxygenase activity"/>
    <property type="evidence" value="ECO:0007669"/>
    <property type="project" value="InterPro"/>
</dbReference>
<dbReference type="GO" id="GO:0009636">
    <property type="term" value="P:response to toxic substance"/>
    <property type="evidence" value="ECO:0007669"/>
    <property type="project" value="UniProtKB-KW"/>
</dbReference>
<dbReference type="RefSeq" id="WP_198737530.1">
    <property type="nucleotide sequence ID" value="NZ_JAEIOS010000009.1"/>
</dbReference>
<accession>A0A934HZH7</accession>
<keyword evidence="11" id="KW-1185">Reference proteome</keyword>
<evidence type="ECO:0000256" key="3">
    <source>
        <dbReference type="ARBA" id="ARBA00022575"/>
    </source>
</evidence>